<comment type="cofactor">
    <cofactor evidence="1 4">
        <name>pyridoxal 5'-phosphate</name>
        <dbReference type="ChEBI" id="CHEBI:597326"/>
    </cofactor>
</comment>
<comment type="similarity">
    <text evidence="3">Belongs to the class-V pyridoxal-phosphate-dependent aminotransferase family.</text>
</comment>
<gene>
    <name evidence="6" type="ORF">SAMN04488117_103269</name>
</gene>
<proteinExistence type="inferred from homology"/>
<dbReference type="InterPro" id="IPR020578">
    <property type="entry name" value="Aminotrans_V_PyrdxlP_BS"/>
</dbReference>
<dbReference type="Proteomes" id="UP000182284">
    <property type="component" value="Unassembled WGS sequence"/>
</dbReference>
<evidence type="ECO:0000313" key="7">
    <source>
        <dbReference type="Proteomes" id="UP000182284"/>
    </source>
</evidence>
<organism evidence="6 7">
    <name type="scientific">Celeribacter baekdonensis</name>
    <dbReference type="NCBI Taxonomy" id="875171"/>
    <lineage>
        <taxon>Bacteria</taxon>
        <taxon>Pseudomonadati</taxon>
        <taxon>Pseudomonadota</taxon>
        <taxon>Alphaproteobacteria</taxon>
        <taxon>Rhodobacterales</taxon>
        <taxon>Roseobacteraceae</taxon>
        <taxon>Celeribacter</taxon>
    </lineage>
</organism>
<protein>
    <submittedName>
        <fullName evidence="6">Selenocysteine lyase/Cysteine desulfurase</fullName>
    </submittedName>
</protein>
<dbReference type="PROSITE" id="PS00595">
    <property type="entry name" value="AA_TRANSFER_CLASS_5"/>
    <property type="match status" value="1"/>
</dbReference>
<name>A0A1G7JZ99_9RHOB</name>
<reference evidence="6 7" key="1">
    <citation type="submission" date="2016-10" db="EMBL/GenBank/DDBJ databases">
        <authorList>
            <person name="de Groot N.N."/>
        </authorList>
    </citation>
    <scope>NUCLEOTIDE SEQUENCE [LARGE SCALE GENOMIC DNA]</scope>
    <source>
        <strain evidence="6 7">DSM 27375</strain>
    </source>
</reference>
<dbReference type="PANTHER" id="PTHR43686">
    <property type="entry name" value="SULFURTRANSFERASE-RELATED"/>
    <property type="match status" value="1"/>
</dbReference>
<dbReference type="Pfam" id="PF00266">
    <property type="entry name" value="Aminotran_5"/>
    <property type="match status" value="1"/>
</dbReference>
<evidence type="ECO:0000256" key="2">
    <source>
        <dbReference type="ARBA" id="ARBA00022898"/>
    </source>
</evidence>
<dbReference type="AlphaFoldDB" id="A0A1G7JZ99"/>
<dbReference type="InterPro" id="IPR015424">
    <property type="entry name" value="PyrdxlP-dep_Trfase"/>
</dbReference>
<sequence>MVHPAATPIHPETEVAFDLDAKEDLITRIRDSVIGEGQAIPGPYGPRPLVYADFIASGRSLGMIEAAITDIALPVYGNTHTETSYTGRETTALREEARRIIADALGATNDHVVIFTGNGATAAVDRLVRGMDIEAKVRAGDAPVVFVGPYEHHSNDLPWRETGAVIERIGLDTLGQIDLAHLAERLKAHPEEVLKIGAFSAASNVTGVRSDLKAIATLLHRHGARFVCDFAAAAPYVDMSLTLDATDPDARIDAIFYSSHKFIGGPGASGVLVADKALFTSTRPGVTGGGTVSYVTAGHHTYVRDIERREEAGTPGIVGDIRAGAVMALKEAVGSTEIERRERAMMREAFARLSTAPGLSLLGPLDTDRLGVLSFNISCEGRMLHYGYVVALLNDLFGIQARGGCSCAGPYGHELLHIPQDTATAYEAAIAQGKSLMRPGWVRLGFNYFFDAQTVDYIISSILFICNNGLRFLSDYDVDVAQGLWRHKNGAANTPATLKGFWRIDTPTKRQPFAQRDMFLTLAAELAAARDRPALKHSPVFEPNCEALRGFWMPQDVVSHPPT</sequence>
<dbReference type="InterPro" id="IPR015421">
    <property type="entry name" value="PyrdxlP-dep_Trfase_major"/>
</dbReference>
<evidence type="ECO:0000256" key="4">
    <source>
        <dbReference type="RuleBase" id="RU004504"/>
    </source>
</evidence>
<dbReference type="SUPFAM" id="SSF53383">
    <property type="entry name" value="PLP-dependent transferases"/>
    <property type="match status" value="1"/>
</dbReference>
<evidence type="ECO:0000256" key="1">
    <source>
        <dbReference type="ARBA" id="ARBA00001933"/>
    </source>
</evidence>
<dbReference type="RefSeq" id="WP_074643160.1">
    <property type="nucleotide sequence ID" value="NZ_FNBL01000003.1"/>
</dbReference>
<keyword evidence="6" id="KW-0456">Lyase</keyword>
<evidence type="ECO:0000256" key="3">
    <source>
        <dbReference type="RuleBase" id="RU004075"/>
    </source>
</evidence>
<feature type="domain" description="Aminotransferase class V" evidence="5">
    <location>
        <begin position="67"/>
        <end position="413"/>
    </location>
</feature>
<dbReference type="Gene3D" id="3.40.640.10">
    <property type="entry name" value="Type I PLP-dependent aspartate aminotransferase-like (Major domain)"/>
    <property type="match status" value="1"/>
</dbReference>
<evidence type="ECO:0000313" key="6">
    <source>
        <dbReference type="EMBL" id="SDF30328.1"/>
    </source>
</evidence>
<accession>A0A1G7JZ99</accession>
<dbReference type="GO" id="GO:0016829">
    <property type="term" value="F:lyase activity"/>
    <property type="evidence" value="ECO:0007669"/>
    <property type="project" value="UniProtKB-KW"/>
</dbReference>
<keyword evidence="2" id="KW-0663">Pyridoxal phosphate</keyword>
<dbReference type="PANTHER" id="PTHR43686:SF1">
    <property type="entry name" value="AMINOTRAN_5 DOMAIN-CONTAINING PROTEIN"/>
    <property type="match status" value="1"/>
</dbReference>
<dbReference type="InterPro" id="IPR015422">
    <property type="entry name" value="PyrdxlP-dep_Trfase_small"/>
</dbReference>
<evidence type="ECO:0000259" key="5">
    <source>
        <dbReference type="Pfam" id="PF00266"/>
    </source>
</evidence>
<dbReference type="InterPro" id="IPR000192">
    <property type="entry name" value="Aminotrans_V_dom"/>
</dbReference>
<dbReference type="EMBL" id="FNBL01000003">
    <property type="protein sequence ID" value="SDF30328.1"/>
    <property type="molecule type" value="Genomic_DNA"/>
</dbReference>
<dbReference type="OrthoDB" id="9804366at2"/>
<dbReference type="Gene3D" id="3.90.1150.10">
    <property type="entry name" value="Aspartate Aminotransferase, domain 1"/>
    <property type="match status" value="1"/>
</dbReference>